<protein>
    <submittedName>
        <fullName evidence="2">Uncharacterized protein</fullName>
    </submittedName>
</protein>
<evidence type="ECO:0000313" key="2">
    <source>
        <dbReference type="EMBL" id="ETO34601.1"/>
    </source>
</evidence>
<dbReference type="Proteomes" id="UP000023152">
    <property type="component" value="Unassembled WGS sequence"/>
</dbReference>
<feature type="region of interest" description="Disordered" evidence="1">
    <location>
        <begin position="78"/>
        <end position="117"/>
    </location>
</feature>
<keyword evidence="3" id="KW-1185">Reference proteome</keyword>
<sequence>MRTVYNKQWSILSNQLQQLSHDNDRLHVENSSLNQELNKLFSLTKLQAAQIKLLRQKTNQPEESELIGNELIDLEQITEVLTKPKESKPSEQDKRDLEDKDDTTATLLPQDAPGDKNDVQQLAQWVQMMIEQQTNGDYVDVDIGDLAEEDIDIEPEAEQDGI</sequence>
<dbReference type="EMBL" id="ASPP01002433">
    <property type="protein sequence ID" value="ETO34601.1"/>
    <property type="molecule type" value="Genomic_DNA"/>
</dbReference>
<reference evidence="2 3" key="1">
    <citation type="journal article" date="2013" name="Curr. Biol.">
        <title>The Genome of the Foraminiferan Reticulomyxa filosa.</title>
        <authorList>
            <person name="Glockner G."/>
            <person name="Hulsmann N."/>
            <person name="Schleicher M."/>
            <person name="Noegel A.A."/>
            <person name="Eichinger L."/>
            <person name="Gallinger C."/>
            <person name="Pawlowski J."/>
            <person name="Sierra R."/>
            <person name="Euteneuer U."/>
            <person name="Pillet L."/>
            <person name="Moustafa A."/>
            <person name="Platzer M."/>
            <person name="Groth M."/>
            <person name="Szafranski K."/>
            <person name="Schliwa M."/>
        </authorList>
    </citation>
    <scope>NUCLEOTIDE SEQUENCE [LARGE SCALE GENOMIC DNA]</scope>
</reference>
<proteinExistence type="predicted"/>
<evidence type="ECO:0000256" key="1">
    <source>
        <dbReference type="SAM" id="MobiDB-lite"/>
    </source>
</evidence>
<gene>
    <name evidence="2" type="ORF">RFI_02487</name>
</gene>
<name>X6P8S9_RETFI</name>
<organism evidence="2 3">
    <name type="scientific">Reticulomyxa filosa</name>
    <dbReference type="NCBI Taxonomy" id="46433"/>
    <lineage>
        <taxon>Eukaryota</taxon>
        <taxon>Sar</taxon>
        <taxon>Rhizaria</taxon>
        <taxon>Retaria</taxon>
        <taxon>Foraminifera</taxon>
        <taxon>Monothalamids</taxon>
        <taxon>Reticulomyxidae</taxon>
        <taxon>Reticulomyxa</taxon>
    </lineage>
</organism>
<dbReference type="AlphaFoldDB" id="X6P8S9"/>
<accession>X6P8S9</accession>
<feature type="compositionally biased region" description="Basic and acidic residues" evidence="1">
    <location>
        <begin position="82"/>
        <end position="98"/>
    </location>
</feature>
<comment type="caution">
    <text evidence="2">The sequence shown here is derived from an EMBL/GenBank/DDBJ whole genome shotgun (WGS) entry which is preliminary data.</text>
</comment>
<evidence type="ECO:0000313" key="3">
    <source>
        <dbReference type="Proteomes" id="UP000023152"/>
    </source>
</evidence>